<reference evidence="1" key="1">
    <citation type="submission" date="2024-08" db="EMBL/GenBank/DDBJ databases">
        <authorList>
            <person name="Yu S.T."/>
        </authorList>
    </citation>
    <scope>NUCLEOTIDE SEQUENCE</scope>
    <source>
        <strain evidence="1">R33</strain>
    </source>
</reference>
<dbReference type="RefSeq" id="WP_369778882.1">
    <property type="nucleotide sequence ID" value="NZ_CP165727.1"/>
</dbReference>
<dbReference type="EMBL" id="CP165727">
    <property type="protein sequence ID" value="XDV66357.1"/>
    <property type="molecule type" value="Genomic_DNA"/>
</dbReference>
<gene>
    <name evidence="1" type="ORF">AB5J51_27240</name>
</gene>
<evidence type="ECO:0000313" key="1">
    <source>
        <dbReference type="EMBL" id="XDV66357.1"/>
    </source>
</evidence>
<organism evidence="1">
    <name type="scientific">Streptomyces sp. R33</name>
    <dbReference type="NCBI Taxonomy" id="3238629"/>
    <lineage>
        <taxon>Bacteria</taxon>
        <taxon>Bacillati</taxon>
        <taxon>Actinomycetota</taxon>
        <taxon>Actinomycetes</taxon>
        <taxon>Kitasatosporales</taxon>
        <taxon>Streptomycetaceae</taxon>
        <taxon>Streptomyces</taxon>
    </lineage>
</organism>
<proteinExistence type="predicted"/>
<accession>A0AB39YB79</accession>
<dbReference type="AlphaFoldDB" id="A0AB39YB79"/>
<name>A0AB39YB79_9ACTN</name>
<protein>
    <submittedName>
        <fullName evidence="1">Uncharacterized protein</fullName>
    </submittedName>
</protein>
<sequence length="85" mass="9602">MCIRIRFTSAPTNTYRHYDGDTNTITLPAHLSEACRLWALRLVLERMAVEQPPSGAICHCGAVIRLLPRVPVQRTSKEQVMRRGA</sequence>